<dbReference type="SFLD" id="SFLDG01129">
    <property type="entry name" value="C1.5:_HAD__Beta-PGM__Phosphata"/>
    <property type="match status" value="1"/>
</dbReference>
<dbReference type="EMBL" id="QPGB01000004">
    <property type="protein sequence ID" value="RCS57116.1"/>
    <property type="molecule type" value="Genomic_DNA"/>
</dbReference>
<dbReference type="GO" id="GO:0009166">
    <property type="term" value="P:nucleotide catabolic process"/>
    <property type="evidence" value="ECO:0007669"/>
    <property type="project" value="TreeGrafter"/>
</dbReference>
<dbReference type="GO" id="GO:0006206">
    <property type="term" value="P:pyrimidine nucleobase metabolic process"/>
    <property type="evidence" value="ECO:0007669"/>
    <property type="project" value="TreeGrafter"/>
</dbReference>
<dbReference type="InterPro" id="IPR023214">
    <property type="entry name" value="HAD_sf"/>
</dbReference>
<dbReference type="Gene3D" id="1.10.150.450">
    <property type="match status" value="1"/>
</dbReference>
<gene>
    <name evidence="1" type="ORF">DU000_09950</name>
</gene>
<dbReference type="AlphaFoldDB" id="A0A368L0Q1"/>
<dbReference type="NCBIfam" id="TIGR01509">
    <property type="entry name" value="HAD-SF-IA-v3"/>
    <property type="match status" value="1"/>
</dbReference>
<dbReference type="Pfam" id="PF00702">
    <property type="entry name" value="Hydrolase"/>
    <property type="match status" value="1"/>
</dbReference>
<dbReference type="Proteomes" id="UP000252357">
    <property type="component" value="Unassembled WGS sequence"/>
</dbReference>
<dbReference type="PANTHER" id="PTHR47438">
    <property type="entry name" value="PHOSPHATE METABOLISM PROTEIN 8-RELATED"/>
    <property type="match status" value="1"/>
</dbReference>
<dbReference type="SUPFAM" id="SSF56784">
    <property type="entry name" value="HAD-like"/>
    <property type="match status" value="1"/>
</dbReference>
<organism evidence="1 2">
    <name type="scientific">Parvibium lacunae</name>
    <dbReference type="NCBI Taxonomy" id="1888893"/>
    <lineage>
        <taxon>Bacteria</taxon>
        <taxon>Pseudomonadati</taxon>
        <taxon>Pseudomonadota</taxon>
        <taxon>Betaproteobacteria</taxon>
        <taxon>Burkholderiales</taxon>
        <taxon>Alcaligenaceae</taxon>
        <taxon>Parvibium</taxon>
    </lineage>
</organism>
<dbReference type="SFLD" id="SFLDS00003">
    <property type="entry name" value="Haloacid_Dehalogenase"/>
    <property type="match status" value="1"/>
</dbReference>
<dbReference type="PANTHER" id="PTHR47438:SF1">
    <property type="entry name" value="PHOSPHATE METABOLISM PROTEIN 8-RELATED"/>
    <property type="match status" value="1"/>
</dbReference>
<proteinExistence type="predicted"/>
<dbReference type="InterPro" id="IPR052791">
    <property type="entry name" value="SSM1_domain"/>
</dbReference>
<reference evidence="1 2" key="1">
    <citation type="journal article" date="2018" name="Int. J. Syst. Evol. Microbiol.">
        <title>Parvibium lacunae gen. nov., sp. nov., a new member of the family Alcaligenaceae isolated from a freshwater pond.</title>
        <authorList>
            <person name="Chen W.M."/>
            <person name="Xie P.B."/>
            <person name="Hsu M.Y."/>
            <person name="Sheu S.Y."/>
        </authorList>
    </citation>
    <scope>NUCLEOTIDE SEQUENCE [LARGE SCALE GENOMIC DNA]</scope>
    <source>
        <strain evidence="1 2">KMB9</strain>
    </source>
</reference>
<dbReference type="GO" id="GO:0008252">
    <property type="term" value="F:nucleotidase activity"/>
    <property type="evidence" value="ECO:0007669"/>
    <property type="project" value="TreeGrafter"/>
</dbReference>
<keyword evidence="2" id="KW-1185">Reference proteome</keyword>
<protein>
    <submittedName>
        <fullName evidence="1">Pyrimidine 5'-nucleotidase</fullName>
    </submittedName>
</protein>
<dbReference type="InterPro" id="IPR036412">
    <property type="entry name" value="HAD-like_sf"/>
</dbReference>
<sequence>MSFHYWFFDLDNTLHHAGVAIFPRINQMMTAYVAEKLCLDLVSAQSLRQAYWQRYGATMLGLIRHHAIDPHEFLAASHTFPDLATLIRSERGLRDSLRRLPGHKRLLTNAPYGYATRVIQHLGLHMQLGRLYAIEHMRLHGEYRPKPSRRMLRAILARERIPARRAVLIEDSLENLKAARALGMRTVWVTGLLGPGQIGANGRVQPRLKPKWCDVQVKSIQQLARVSQRLASPS</sequence>
<dbReference type="Gene3D" id="3.40.50.1000">
    <property type="entry name" value="HAD superfamily/HAD-like"/>
    <property type="match status" value="1"/>
</dbReference>
<accession>A0A368L0Q1</accession>
<dbReference type="InterPro" id="IPR006439">
    <property type="entry name" value="HAD-SF_hydro_IA"/>
</dbReference>
<dbReference type="InterPro" id="IPR010237">
    <property type="entry name" value="Pyr-5-nucltdase"/>
</dbReference>
<evidence type="ECO:0000313" key="2">
    <source>
        <dbReference type="Proteomes" id="UP000252357"/>
    </source>
</evidence>
<evidence type="ECO:0000313" key="1">
    <source>
        <dbReference type="EMBL" id="RCS57116.1"/>
    </source>
</evidence>
<comment type="caution">
    <text evidence="1">The sequence shown here is derived from an EMBL/GenBank/DDBJ whole genome shotgun (WGS) entry which is preliminary data.</text>
</comment>
<dbReference type="NCBIfam" id="TIGR01993">
    <property type="entry name" value="Pyr-5-nucltdase"/>
    <property type="match status" value="1"/>
</dbReference>
<dbReference type="RefSeq" id="WP_114403258.1">
    <property type="nucleotide sequence ID" value="NZ_QPGB01000004.1"/>
</dbReference>
<dbReference type="OrthoDB" id="8558420at2"/>
<name>A0A368L0Q1_9BURK</name>
<dbReference type="SFLD" id="SFLDG01132">
    <property type="entry name" value="C1.5.3:_5'-Nucleotidase_Like"/>
    <property type="match status" value="1"/>
</dbReference>